<evidence type="ECO:0000256" key="5">
    <source>
        <dbReference type="ARBA" id="ARBA00022691"/>
    </source>
</evidence>
<sequence>MNPQDFEKLAALLHGRSGLVLGSDKAYLAESRLGPVARQWQYVDVHALIRALARREGSGADARLLDDVVEAMTTNESFFFRDNKPFDQFREFVLPALMSARSTSRSIRIWSAACSSGQEPYSLAMILKEMGARLEGWNIEILGTDISRAILKRARDGIYSQLEVQRGLPIQLLAKYFDQRGDQWQVKEEIRHMVQFREHNLLGEPPAAGRFDVVFCRNVLIYFDQATKAQVLAKVAKAMAGDGYLTLGGAETVLGVSDHFRTIPEQRGLYGRADAPTTVAASGT</sequence>
<dbReference type="Pfam" id="PF01739">
    <property type="entry name" value="CheR"/>
    <property type="match status" value="1"/>
</dbReference>
<dbReference type="Gene3D" id="3.40.50.150">
    <property type="entry name" value="Vaccinia Virus protein VP39"/>
    <property type="match status" value="1"/>
</dbReference>
<dbReference type="EC" id="2.1.1.80" evidence="2"/>
<dbReference type="InterPro" id="IPR022642">
    <property type="entry name" value="CheR_C"/>
</dbReference>
<dbReference type="RefSeq" id="WP_114580139.1">
    <property type="nucleotide sequence ID" value="NZ_QPMH01000001.1"/>
</dbReference>
<dbReference type="Pfam" id="PF03705">
    <property type="entry name" value="CheR_N"/>
    <property type="match status" value="1"/>
</dbReference>
<dbReference type="Gene3D" id="1.10.155.10">
    <property type="entry name" value="Chemotaxis receptor methyltransferase CheR, N-terminal domain"/>
    <property type="match status" value="1"/>
</dbReference>
<feature type="domain" description="CheR-type methyltransferase" evidence="6">
    <location>
        <begin position="1"/>
        <end position="262"/>
    </location>
</feature>
<evidence type="ECO:0000256" key="1">
    <source>
        <dbReference type="ARBA" id="ARBA00001541"/>
    </source>
</evidence>
<gene>
    <name evidence="7" type="ORF">DRB17_00115</name>
</gene>
<dbReference type="Proteomes" id="UP000253941">
    <property type="component" value="Unassembled WGS sequence"/>
</dbReference>
<proteinExistence type="predicted"/>
<dbReference type="InterPro" id="IPR022641">
    <property type="entry name" value="CheR_N"/>
</dbReference>
<dbReference type="InterPro" id="IPR029063">
    <property type="entry name" value="SAM-dependent_MTases_sf"/>
</dbReference>
<keyword evidence="4 7" id="KW-0808">Transferase</keyword>
<dbReference type="InterPro" id="IPR050903">
    <property type="entry name" value="Bact_Chemotaxis_MeTrfase"/>
</dbReference>
<accession>A0A369TL53</accession>
<dbReference type="EMBL" id="QPMH01000001">
    <property type="protein sequence ID" value="RDD63626.1"/>
    <property type="molecule type" value="Genomic_DNA"/>
</dbReference>
<evidence type="ECO:0000313" key="8">
    <source>
        <dbReference type="Proteomes" id="UP000253941"/>
    </source>
</evidence>
<dbReference type="SUPFAM" id="SSF47757">
    <property type="entry name" value="Chemotaxis receptor methyltransferase CheR, N-terminal domain"/>
    <property type="match status" value="1"/>
</dbReference>
<dbReference type="GO" id="GO:0032259">
    <property type="term" value="P:methylation"/>
    <property type="evidence" value="ECO:0007669"/>
    <property type="project" value="UniProtKB-KW"/>
</dbReference>
<dbReference type="PROSITE" id="PS50123">
    <property type="entry name" value="CHER"/>
    <property type="match status" value="1"/>
</dbReference>
<reference evidence="7 8" key="1">
    <citation type="submission" date="2018-07" db="EMBL/GenBank/DDBJ databases">
        <title>Venubactetium sediminum gen. nov., sp. nov., isolated from a marine solar saltern.</title>
        <authorList>
            <person name="Wang S."/>
        </authorList>
    </citation>
    <scope>NUCLEOTIDE SEQUENCE [LARGE SCALE GENOMIC DNA]</scope>
    <source>
        <strain evidence="7 8">WD2A32</strain>
    </source>
</reference>
<evidence type="ECO:0000313" key="7">
    <source>
        <dbReference type="EMBL" id="RDD63626.1"/>
    </source>
</evidence>
<dbReference type="AlphaFoldDB" id="A0A369TL53"/>
<protein>
    <recommendedName>
        <fullName evidence="2">protein-glutamate O-methyltransferase</fullName>
        <ecNumber evidence="2">2.1.1.80</ecNumber>
    </recommendedName>
</protein>
<dbReference type="PRINTS" id="PR00996">
    <property type="entry name" value="CHERMTFRASE"/>
</dbReference>
<organism evidence="7 8">
    <name type="scientific">Ferruginivarius sediminum</name>
    <dbReference type="NCBI Taxonomy" id="2661937"/>
    <lineage>
        <taxon>Bacteria</taxon>
        <taxon>Pseudomonadati</taxon>
        <taxon>Pseudomonadota</taxon>
        <taxon>Alphaproteobacteria</taxon>
        <taxon>Rhodospirillales</taxon>
        <taxon>Rhodospirillaceae</taxon>
        <taxon>Ferruginivarius</taxon>
    </lineage>
</organism>
<keyword evidence="3 7" id="KW-0489">Methyltransferase</keyword>
<dbReference type="SMART" id="SM00138">
    <property type="entry name" value="MeTrc"/>
    <property type="match status" value="1"/>
</dbReference>
<dbReference type="PANTHER" id="PTHR24422:SF21">
    <property type="entry name" value="CHEMOTAXIS PROTEIN METHYLTRANSFERASE 1"/>
    <property type="match status" value="1"/>
</dbReference>
<comment type="caution">
    <text evidence="7">The sequence shown here is derived from an EMBL/GenBank/DDBJ whole genome shotgun (WGS) entry which is preliminary data.</text>
</comment>
<dbReference type="SUPFAM" id="SSF53335">
    <property type="entry name" value="S-adenosyl-L-methionine-dependent methyltransferases"/>
    <property type="match status" value="1"/>
</dbReference>
<keyword evidence="8" id="KW-1185">Reference proteome</keyword>
<name>A0A369TL53_9PROT</name>
<dbReference type="GO" id="GO:0008983">
    <property type="term" value="F:protein-glutamate O-methyltransferase activity"/>
    <property type="evidence" value="ECO:0007669"/>
    <property type="project" value="UniProtKB-EC"/>
</dbReference>
<evidence type="ECO:0000256" key="3">
    <source>
        <dbReference type="ARBA" id="ARBA00022603"/>
    </source>
</evidence>
<dbReference type="InterPro" id="IPR000780">
    <property type="entry name" value="CheR_MeTrfase"/>
</dbReference>
<comment type="catalytic activity">
    <reaction evidence="1">
        <text>L-glutamyl-[protein] + S-adenosyl-L-methionine = [protein]-L-glutamate 5-O-methyl ester + S-adenosyl-L-homocysteine</text>
        <dbReference type="Rhea" id="RHEA:24452"/>
        <dbReference type="Rhea" id="RHEA-COMP:10208"/>
        <dbReference type="Rhea" id="RHEA-COMP:10311"/>
        <dbReference type="ChEBI" id="CHEBI:29973"/>
        <dbReference type="ChEBI" id="CHEBI:57856"/>
        <dbReference type="ChEBI" id="CHEBI:59789"/>
        <dbReference type="ChEBI" id="CHEBI:82795"/>
        <dbReference type="EC" id="2.1.1.80"/>
    </reaction>
</comment>
<dbReference type="InterPro" id="IPR036804">
    <property type="entry name" value="CheR_N_sf"/>
</dbReference>
<evidence type="ECO:0000256" key="2">
    <source>
        <dbReference type="ARBA" id="ARBA00012534"/>
    </source>
</evidence>
<evidence type="ECO:0000256" key="4">
    <source>
        <dbReference type="ARBA" id="ARBA00022679"/>
    </source>
</evidence>
<dbReference type="PANTHER" id="PTHR24422">
    <property type="entry name" value="CHEMOTAXIS PROTEIN METHYLTRANSFERASE"/>
    <property type="match status" value="1"/>
</dbReference>
<evidence type="ECO:0000259" key="6">
    <source>
        <dbReference type="PROSITE" id="PS50123"/>
    </source>
</evidence>
<keyword evidence="5" id="KW-0949">S-adenosyl-L-methionine</keyword>